<feature type="transmembrane region" description="Helical" evidence="1">
    <location>
        <begin position="50"/>
        <end position="72"/>
    </location>
</feature>
<dbReference type="PANTHER" id="PTHR36832:SF1">
    <property type="entry name" value="SLR1174 PROTEIN"/>
    <property type="match status" value="1"/>
</dbReference>
<gene>
    <name evidence="2" type="ORF">A2871_01610</name>
</gene>
<feature type="transmembrane region" description="Helical" evidence="1">
    <location>
        <begin position="230"/>
        <end position="252"/>
    </location>
</feature>
<protein>
    <recommendedName>
        <fullName evidence="4">ABC transporter permease</fullName>
    </recommendedName>
</protein>
<sequence>MSKYWEIFKGTWQLYLIYRVQFVLWRFRTILQLLLVYFIWWSVFQHQQEVFGYTTASIVTYILVAALLRAVVLGTRVTDLIDKINSGDVANFLVKPIGFIRFYVTREVADKLFNIIFFIAEVSLLIFLLKPPLIIQTEFANLLLFSLAIAGGLIINFCLNFIISLTAFWVENSWGPIFLMSILLESLGGGLFPIDILPKALFNILMLTPFPYLIYFPAKLYLGGMSFSEIAFGFSVIFIWGVILIFLTKAVLHAGFRHFSAVGN</sequence>
<comment type="caution">
    <text evidence="2">The sequence shown here is derived from an EMBL/GenBank/DDBJ whole genome shotgun (WGS) entry which is preliminary data.</text>
</comment>
<dbReference type="Proteomes" id="UP000176336">
    <property type="component" value="Unassembled WGS sequence"/>
</dbReference>
<dbReference type="PANTHER" id="PTHR36832">
    <property type="entry name" value="SLR1174 PROTEIN-RELATED"/>
    <property type="match status" value="1"/>
</dbReference>
<keyword evidence="1" id="KW-0812">Transmembrane</keyword>
<keyword evidence="1" id="KW-1133">Transmembrane helix</keyword>
<dbReference type="InterPro" id="IPR010390">
    <property type="entry name" value="ABC-2_transporter-like"/>
</dbReference>
<feature type="transmembrane region" description="Helical" evidence="1">
    <location>
        <begin position="142"/>
        <end position="168"/>
    </location>
</feature>
<evidence type="ECO:0008006" key="4">
    <source>
        <dbReference type="Google" id="ProtNLM"/>
    </source>
</evidence>
<feature type="transmembrane region" description="Helical" evidence="1">
    <location>
        <begin position="174"/>
        <end position="194"/>
    </location>
</feature>
<name>A0A1F5IRQ8_9BACT</name>
<organism evidence="2 3">
    <name type="scientific">Candidatus Daviesbacteria bacterium RIFCSPHIGHO2_01_FULL_41_23</name>
    <dbReference type="NCBI Taxonomy" id="1797764"/>
    <lineage>
        <taxon>Bacteria</taxon>
        <taxon>Candidatus Daviesiibacteriota</taxon>
    </lineage>
</organism>
<dbReference type="EMBL" id="MFCR01000006">
    <property type="protein sequence ID" value="OGE19029.1"/>
    <property type="molecule type" value="Genomic_DNA"/>
</dbReference>
<dbReference type="Pfam" id="PF06182">
    <property type="entry name" value="ABC2_membrane_6"/>
    <property type="match status" value="1"/>
</dbReference>
<evidence type="ECO:0000313" key="3">
    <source>
        <dbReference type="Proteomes" id="UP000176336"/>
    </source>
</evidence>
<keyword evidence="1" id="KW-0472">Membrane</keyword>
<accession>A0A1F5IRQ8</accession>
<proteinExistence type="predicted"/>
<evidence type="ECO:0000256" key="1">
    <source>
        <dbReference type="SAM" id="Phobius"/>
    </source>
</evidence>
<feature type="transmembrane region" description="Helical" evidence="1">
    <location>
        <begin position="23"/>
        <end position="43"/>
    </location>
</feature>
<feature type="transmembrane region" description="Helical" evidence="1">
    <location>
        <begin position="112"/>
        <end position="130"/>
    </location>
</feature>
<evidence type="ECO:0000313" key="2">
    <source>
        <dbReference type="EMBL" id="OGE19029.1"/>
    </source>
</evidence>
<dbReference type="AlphaFoldDB" id="A0A1F5IRQ8"/>
<reference evidence="2 3" key="1">
    <citation type="journal article" date="2016" name="Nat. Commun.">
        <title>Thousands of microbial genomes shed light on interconnected biogeochemical processes in an aquifer system.</title>
        <authorList>
            <person name="Anantharaman K."/>
            <person name="Brown C.T."/>
            <person name="Hug L.A."/>
            <person name="Sharon I."/>
            <person name="Castelle C.J."/>
            <person name="Probst A.J."/>
            <person name="Thomas B.C."/>
            <person name="Singh A."/>
            <person name="Wilkins M.J."/>
            <person name="Karaoz U."/>
            <person name="Brodie E.L."/>
            <person name="Williams K.H."/>
            <person name="Hubbard S.S."/>
            <person name="Banfield J.F."/>
        </authorList>
    </citation>
    <scope>NUCLEOTIDE SEQUENCE [LARGE SCALE GENOMIC DNA]</scope>
</reference>
<feature type="transmembrane region" description="Helical" evidence="1">
    <location>
        <begin position="201"/>
        <end position="218"/>
    </location>
</feature>